<dbReference type="Pfam" id="PF03129">
    <property type="entry name" value="HGTP_anticodon"/>
    <property type="match status" value="1"/>
</dbReference>
<dbReference type="Gene3D" id="3.30.930.10">
    <property type="entry name" value="Bira Bifunctional Protein, Domain 2"/>
    <property type="match status" value="1"/>
</dbReference>
<dbReference type="PANTHER" id="PTHR43707:SF1">
    <property type="entry name" value="HISTIDINE--TRNA LIGASE, MITOCHONDRIAL-RELATED"/>
    <property type="match status" value="1"/>
</dbReference>
<keyword evidence="4 8" id="KW-0067">ATP-binding</keyword>
<evidence type="ECO:0000256" key="2">
    <source>
        <dbReference type="ARBA" id="ARBA00022598"/>
    </source>
</evidence>
<comment type="similarity">
    <text evidence="1 8">Belongs to the class-II aminoacyl-tRNA synthetase family.</text>
</comment>
<organism evidence="10 11">
    <name type="scientific">Marinitoga aeolica</name>
    <dbReference type="NCBI Taxonomy" id="2809031"/>
    <lineage>
        <taxon>Bacteria</taxon>
        <taxon>Thermotogati</taxon>
        <taxon>Thermotogota</taxon>
        <taxon>Thermotogae</taxon>
        <taxon>Petrotogales</taxon>
        <taxon>Petrotogaceae</taxon>
        <taxon>Marinitoga</taxon>
    </lineage>
</organism>
<dbReference type="InterPro" id="IPR033656">
    <property type="entry name" value="HisRS_anticodon"/>
</dbReference>
<protein>
    <recommendedName>
        <fullName evidence="8">Histidine--tRNA ligase</fullName>
        <ecNumber evidence="8">6.1.1.21</ecNumber>
    </recommendedName>
    <alternativeName>
        <fullName evidence="8">Histidyl-tRNA synthetase</fullName>
        <shortName evidence="8">HisRS</shortName>
    </alternativeName>
</protein>
<evidence type="ECO:0000256" key="6">
    <source>
        <dbReference type="ARBA" id="ARBA00023146"/>
    </source>
</evidence>
<evidence type="ECO:0000313" key="11">
    <source>
        <dbReference type="Proteomes" id="UP001232493"/>
    </source>
</evidence>
<dbReference type="EMBL" id="CP069362">
    <property type="protein sequence ID" value="WGS64535.1"/>
    <property type="molecule type" value="Genomic_DNA"/>
</dbReference>
<feature type="domain" description="Aminoacyl-transfer RNA synthetases class-II family profile" evidence="9">
    <location>
        <begin position="1"/>
        <end position="323"/>
    </location>
</feature>
<keyword evidence="5 8" id="KW-0648">Protein biosynthesis</keyword>
<dbReference type="SUPFAM" id="SSF55681">
    <property type="entry name" value="Class II aaRS and biotin synthetases"/>
    <property type="match status" value="1"/>
</dbReference>
<dbReference type="CDD" id="cd00773">
    <property type="entry name" value="HisRS-like_core"/>
    <property type="match status" value="1"/>
</dbReference>
<dbReference type="EC" id="6.1.1.21" evidence="8"/>
<comment type="subcellular location">
    <subcellularLocation>
        <location evidence="8">Cytoplasm</location>
    </subcellularLocation>
</comment>
<gene>
    <name evidence="8" type="primary">hisS</name>
    <name evidence="10" type="ORF">JRV97_09180</name>
</gene>
<proteinExistence type="inferred from homology"/>
<dbReference type="InterPro" id="IPR045864">
    <property type="entry name" value="aa-tRNA-synth_II/BPL/LPL"/>
</dbReference>
<keyword evidence="8" id="KW-0963">Cytoplasm</keyword>
<comment type="subunit">
    <text evidence="8">Homodimer.</text>
</comment>
<evidence type="ECO:0000256" key="4">
    <source>
        <dbReference type="ARBA" id="ARBA00022840"/>
    </source>
</evidence>
<name>A0ABY8PPH4_9BACT</name>
<evidence type="ECO:0000313" key="10">
    <source>
        <dbReference type="EMBL" id="WGS64535.1"/>
    </source>
</evidence>
<keyword evidence="3 8" id="KW-0547">Nucleotide-binding</keyword>
<dbReference type="GO" id="GO:0004821">
    <property type="term" value="F:histidine-tRNA ligase activity"/>
    <property type="evidence" value="ECO:0007669"/>
    <property type="project" value="UniProtKB-EC"/>
</dbReference>
<evidence type="ECO:0000256" key="1">
    <source>
        <dbReference type="ARBA" id="ARBA00008226"/>
    </source>
</evidence>
<dbReference type="InterPro" id="IPR015807">
    <property type="entry name" value="His-tRNA-ligase"/>
</dbReference>
<dbReference type="Proteomes" id="UP001232493">
    <property type="component" value="Chromosome"/>
</dbReference>
<keyword evidence="6 8" id="KW-0030">Aminoacyl-tRNA synthetase</keyword>
<comment type="catalytic activity">
    <reaction evidence="7 8">
        <text>tRNA(His) + L-histidine + ATP = L-histidyl-tRNA(His) + AMP + diphosphate + H(+)</text>
        <dbReference type="Rhea" id="RHEA:17313"/>
        <dbReference type="Rhea" id="RHEA-COMP:9665"/>
        <dbReference type="Rhea" id="RHEA-COMP:9689"/>
        <dbReference type="ChEBI" id="CHEBI:15378"/>
        <dbReference type="ChEBI" id="CHEBI:30616"/>
        <dbReference type="ChEBI" id="CHEBI:33019"/>
        <dbReference type="ChEBI" id="CHEBI:57595"/>
        <dbReference type="ChEBI" id="CHEBI:78442"/>
        <dbReference type="ChEBI" id="CHEBI:78527"/>
        <dbReference type="ChEBI" id="CHEBI:456215"/>
        <dbReference type="EC" id="6.1.1.21"/>
    </reaction>
</comment>
<dbReference type="Pfam" id="PF13393">
    <property type="entry name" value="tRNA-synt_His"/>
    <property type="match status" value="1"/>
</dbReference>
<dbReference type="InterPro" id="IPR004154">
    <property type="entry name" value="Anticodon-bd"/>
</dbReference>
<dbReference type="PROSITE" id="PS50862">
    <property type="entry name" value="AA_TRNA_LIGASE_II"/>
    <property type="match status" value="1"/>
</dbReference>
<evidence type="ECO:0000256" key="3">
    <source>
        <dbReference type="ARBA" id="ARBA00022741"/>
    </source>
</evidence>
<sequence>MGQYKKFKGTQDIFGEESKYWYFIEKKSREIFLKYGFKEIKTPIIEPTELFKRSVGESTDIVQKEMYTFEDKGGRSVTLRPEGTASVVRAYVENSMINLGSPIKLYYIGPMFRYEKPQAGRLRQFHQIGIEIFGTDTPISDAETIILADELLKSLGLKNYKIKINSIGCKKCRPKYREALKEYYKTLLPNLCHDCQKRYETNIMRLLDCKIDREYAKKAPIIIDHLCDDCKTHFNKVINYLDSMEIKYEIDPKIVRGLDYYSKTAFEIEHTGLGAQSVILGGGRYNSLVEEIGGKETPAIGFGMGIERIILALKKENVEIDNPEKIDVYIAYSGENTDIEALKLSKMLKNEGLKVFLNLSERSIRNQMKHANKVNAHFVAIIGENELKTDTVTIKNMTTGEQFEVEKFWVPQILKEKSLLE</sequence>
<keyword evidence="11" id="KW-1185">Reference proteome</keyword>
<evidence type="ECO:0000256" key="8">
    <source>
        <dbReference type="HAMAP-Rule" id="MF_00127"/>
    </source>
</evidence>
<dbReference type="NCBIfam" id="TIGR00442">
    <property type="entry name" value="hisS"/>
    <property type="match status" value="1"/>
</dbReference>
<dbReference type="InterPro" id="IPR041715">
    <property type="entry name" value="HisRS-like_core"/>
</dbReference>
<dbReference type="HAMAP" id="MF_00127">
    <property type="entry name" value="His_tRNA_synth"/>
    <property type="match status" value="1"/>
</dbReference>
<dbReference type="CDD" id="cd00859">
    <property type="entry name" value="HisRS_anticodon"/>
    <property type="match status" value="1"/>
</dbReference>
<evidence type="ECO:0000256" key="5">
    <source>
        <dbReference type="ARBA" id="ARBA00022917"/>
    </source>
</evidence>
<dbReference type="InterPro" id="IPR004516">
    <property type="entry name" value="HisRS/HisZ"/>
</dbReference>
<dbReference type="InterPro" id="IPR006195">
    <property type="entry name" value="aa-tRNA-synth_II"/>
</dbReference>
<dbReference type="PIRSF" id="PIRSF001549">
    <property type="entry name" value="His-tRNA_synth"/>
    <property type="match status" value="1"/>
</dbReference>
<evidence type="ECO:0000259" key="9">
    <source>
        <dbReference type="PROSITE" id="PS50862"/>
    </source>
</evidence>
<reference evidence="10 11" key="1">
    <citation type="submission" date="2021-02" db="EMBL/GenBank/DDBJ databases">
        <title>Characterization of Marinitoga sp. nov. str. BP5-C20A.</title>
        <authorList>
            <person name="Erauso G."/>
            <person name="Postec A."/>
        </authorList>
    </citation>
    <scope>NUCLEOTIDE SEQUENCE [LARGE SCALE GENOMIC DNA]</scope>
    <source>
        <strain evidence="10 11">BP5-C20A</strain>
    </source>
</reference>
<evidence type="ECO:0000256" key="7">
    <source>
        <dbReference type="ARBA" id="ARBA00047639"/>
    </source>
</evidence>
<dbReference type="InterPro" id="IPR036621">
    <property type="entry name" value="Anticodon-bd_dom_sf"/>
</dbReference>
<dbReference type="SUPFAM" id="SSF52954">
    <property type="entry name" value="Class II aaRS ABD-related"/>
    <property type="match status" value="1"/>
</dbReference>
<keyword evidence="2 8" id="KW-0436">Ligase</keyword>
<dbReference type="RefSeq" id="WP_280998266.1">
    <property type="nucleotide sequence ID" value="NZ_CP069362.1"/>
</dbReference>
<accession>A0ABY8PPH4</accession>
<dbReference type="Gene3D" id="3.40.50.800">
    <property type="entry name" value="Anticodon-binding domain"/>
    <property type="match status" value="1"/>
</dbReference>
<dbReference type="PANTHER" id="PTHR43707">
    <property type="entry name" value="HISTIDYL-TRNA SYNTHETASE"/>
    <property type="match status" value="1"/>
</dbReference>